<proteinExistence type="predicted"/>
<dbReference type="EMBL" id="AP018216">
    <property type="protein sequence ID" value="BAY71738.1"/>
    <property type="molecule type" value="Genomic_DNA"/>
</dbReference>
<reference evidence="1 2" key="1">
    <citation type="submission" date="2017-06" db="EMBL/GenBank/DDBJ databases">
        <title>Genome sequencing of cyanobaciteial culture collection at National Institute for Environmental Studies (NIES).</title>
        <authorList>
            <person name="Hirose Y."/>
            <person name="Shimura Y."/>
            <person name="Fujisawa T."/>
            <person name="Nakamura Y."/>
            <person name="Kawachi M."/>
        </authorList>
    </citation>
    <scope>NUCLEOTIDE SEQUENCE [LARGE SCALE GENOMIC DNA]</scope>
    <source>
        <strain evidence="1 2">NIES-23</strain>
    </source>
</reference>
<gene>
    <name evidence="1" type="ORF">NIES23_45590</name>
</gene>
<evidence type="ECO:0008006" key="3">
    <source>
        <dbReference type="Google" id="ProtNLM"/>
    </source>
</evidence>
<name>A0A1Z4KRY0_ANAVA</name>
<dbReference type="InterPro" id="IPR021469">
    <property type="entry name" value="DUF3122"/>
</dbReference>
<evidence type="ECO:0000313" key="1">
    <source>
        <dbReference type="EMBL" id="BAY71738.1"/>
    </source>
</evidence>
<dbReference type="Pfam" id="PF11320">
    <property type="entry name" value="DUF3122"/>
    <property type="match status" value="1"/>
</dbReference>
<dbReference type="AlphaFoldDB" id="A0A1Z4KRY0"/>
<dbReference type="Proteomes" id="UP000217507">
    <property type="component" value="Chromosome"/>
</dbReference>
<protein>
    <recommendedName>
        <fullName evidence="3">DUF3122 domain-containing protein</fullName>
    </recommendedName>
</protein>
<accession>A0A1Z4KRY0</accession>
<evidence type="ECO:0000313" key="2">
    <source>
        <dbReference type="Proteomes" id="UP000217507"/>
    </source>
</evidence>
<sequence length="196" mass="21622">MSKTTRQATTRSYKKTRFPLSMCLSPTSLKALFWWLLLLGIMTLYIFLGLGSLTSQTVIAAVNQSEAASKEILYRSLTKLDDQLGHVWQVVLFKQVYPGQAQTVNLRLVGFPGSAELPHPQPLKITTATGKVLTAADVFLDEAPAPTIGQYDFKDILPQLSIEPLVLSIPLPGDTINISVPQRVVQDWQKVINGES</sequence>
<organism evidence="1 2">
    <name type="scientific">Trichormus variabilis NIES-23</name>
    <dbReference type="NCBI Taxonomy" id="1973479"/>
    <lineage>
        <taxon>Bacteria</taxon>
        <taxon>Bacillati</taxon>
        <taxon>Cyanobacteriota</taxon>
        <taxon>Cyanophyceae</taxon>
        <taxon>Nostocales</taxon>
        <taxon>Nostocaceae</taxon>
        <taxon>Trichormus</taxon>
    </lineage>
</organism>